<feature type="compositionally biased region" description="Low complexity" evidence="1">
    <location>
        <begin position="298"/>
        <end position="307"/>
    </location>
</feature>
<evidence type="ECO:0000313" key="3">
    <source>
        <dbReference type="Proteomes" id="UP001370100"/>
    </source>
</evidence>
<feature type="compositionally biased region" description="Pro residues" evidence="1">
    <location>
        <begin position="196"/>
        <end position="206"/>
    </location>
</feature>
<keyword evidence="3" id="KW-1185">Reference proteome</keyword>
<accession>A0ABU8N665</accession>
<feature type="compositionally biased region" description="Low complexity" evidence="1">
    <location>
        <begin position="154"/>
        <end position="174"/>
    </location>
</feature>
<feature type="compositionally biased region" description="Low complexity" evidence="1">
    <location>
        <begin position="217"/>
        <end position="236"/>
    </location>
</feature>
<feature type="compositionally biased region" description="Pro residues" evidence="1">
    <location>
        <begin position="237"/>
        <end position="257"/>
    </location>
</feature>
<feature type="compositionally biased region" description="Low complexity" evidence="1">
    <location>
        <begin position="108"/>
        <end position="117"/>
    </location>
</feature>
<comment type="caution">
    <text evidence="2">The sequence shown here is derived from an EMBL/GenBank/DDBJ whole genome shotgun (WGS) entry which is preliminary data.</text>
</comment>
<feature type="compositionally biased region" description="Pro residues" evidence="1">
    <location>
        <begin position="143"/>
        <end position="153"/>
    </location>
</feature>
<feature type="compositionally biased region" description="Low complexity" evidence="1">
    <location>
        <begin position="181"/>
        <end position="195"/>
    </location>
</feature>
<evidence type="ECO:0000256" key="1">
    <source>
        <dbReference type="SAM" id="MobiDB-lite"/>
    </source>
</evidence>
<feature type="region of interest" description="Disordered" evidence="1">
    <location>
        <begin position="108"/>
        <end position="334"/>
    </location>
</feature>
<dbReference type="EMBL" id="JBBEGL010000003">
    <property type="protein sequence ID" value="MEJ2887422.1"/>
    <property type="molecule type" value="Genomic_DNA"/>
</dbReference>
<organism evidence="2 3">
    <name type="scientific">Actinomycetospora aeridis</name>
    <dbReference type="NCBI Taxonomy" id="3129231"/>
    <lineage>
        <taxon>Bacteria</taxon>
        <taxon>Bacillati</taxon>
        <taxon>Actinomycetota</taxon>
        <taxon>Actinomycetes</taxon>
        <taxon>Pseudonocardiales</taxon>
        <taxon>Pseudonocardiaceae</taxon>
        <taxon>Actinomycetospora</taxon>
    </lineage>
</organism>
<proteinExistence type="predicted"/>
<evidence type="ECO:0000313" key="2">
    <source>
        <dbReference type="EMBL" id="MEJ2887422.1"/>
    </source>
</evidence>
<protein>
    <submittedName>
        <fullName evidence="2">Uncharacterized protein</fullName>
    </submittedName>
</protein>
<reference evidence="2 3" key="1">
    <citation type="submission" date="2024-03" db="EMBL/GenBank/DDBJ databases">
        <title>Actinomycetospora sp. OC33-EN06, a novel actinomycete isolated from wild orchid (Aerides multiflora).</title>
        <authorList>
            <person name="Suriyachadkun C."/>
        </authorList>
    </citation>
    <scope>NUCLEOTIDE SEQUENCE [LARGE SCALE GENOMIC DNA]</scope>
    <source>
        <strain evidence="2 3">OC33-EN06</strain>
    </source>
</reference>
<name>A0ABU8N665_9PSEU</name>
<dbReference type="Proteomes" id="UP001370100">
    <property type="component" value="Unassembled WGS sequence"/>
</dbReference>
<dbReference type="RefSeq" id="WP_337713890.1">
    <property type="nucleotide sequence ID" value="NZ_JBBEGL010000003.1"/>
</dbReference>
<feature type="compositionally biased region" description="Pro residues" evidence="1">
    <location>
        <begin position="266"/>
        <end position="280"/>
    </location>
</feature>
<feature type="compositionally biased region" description="Polar residues" evidence="1">
    <location>
        <begin position="318"/>
        <end position="334"/>
    </location>
</feature>
<gene>
    <name evidence="2" type="ORF">WCD41_13260</name>
</gene>
<sequence length="334" mass="33917">MPLESLPDLPGFAHAVLAEAAGARPHVLAEIGTDEGTADAVLAWGRRAGAVAADRDLALDDVIVTTDRAHHLLRALPGADGVWVYLRVHRDGGNLALARRRLTALTATAGPAAHPTPAANPGPARPAELPAGPSSTETSRGPSPEPSAAPPPARRSNPWPVRVPSTTRSPAASSMPPPTSGPATPVGTAALAPAALPAPAPAPNRPDTPNRPDRPSRAAPVSAPAAAPVFRTSPPRSAAPPTPPPTPPPTLPAPRRPAPADTLPAGPAPPADEDAAPPPDSAGVLGQRWRTDPETLRRVLAGLLRLGRTPHPALAGSPETTTRSPGATPTRRNP</sequence>